<evidence type="ECO:0008006" key="18">
    <source>
        <dbReference type="Google" id="ProtNLM"/>
    </source>
</evidence>
<evidence type="ECO:0000256" key="6">
    <source>
        <dbReference type="ARBA" id="ARBA00022692"/>
    </source>
</evidence>
<dbReference type="InterPro" id="IPR017972">
    <property type="entry name" value="Cyt_P450_CS"/>
</dbReference>
<evidence type="ECO:0000256" key="13">
    <source>
        <dbReference type="ARBA" id="ARBA00023180"/>
    </source>
</evidence>
<accession>A0A409XF23</accession>
<gene>
    <name evidence="16" type="ORF">CVT25_002008</name>
</gene>
<proteinExistence type="inferred from homology"/>
<evidence type="ECO:0000256" key="5">
    <source>
        <dbReference type="ARBA" id="ARBA00022617"/>
    </source>
</evidence>
<sequence>MYQVHGMVPTVWRDNLKVANETIIVVSDVRVVKELLDDRSRETSSRPFFYALDVVSGGNYFALASSGECSSRVRWVRCIMTLKQIVTSGKRGAKQYNLSPQAIQGYIPIMVAETTQLLYDTLHNPEFSLYYMIFFKHLIQSSQDFCSHVSRSIFSFIASVVFGKSATRHNSPEPTQFREYMRQLSRVVSPEAASVDLIPILMYVPERWAPWKRLWRKTRKLQRALYFSLLEHAEQRINSGNRSNNFIKNILDPQSELGLNREMTAYIGGIMIDGGTDTSSTLILSLALCLLKSPDVLQKAQDEIDAVVGNKRLPVSSDINALPYIYPSNDKRCSLKIDPASFIIVVTKDIHRNFVRDLLAPLVSLMPQSMIVKYVLFYGNIWIRNNMNKDLFERPDEFWPERYLLTPDGTKPGLDKDYTIRSTFPFGSGKRLCPGMHLGATNT</sequence>
<dbReference type="AlphaFoldDB" id="A0A409XF23"/>
<evidence type="ECO:0000256" key="12">
    <source>
        <dbReference type="ARBA" id="ARBA00023136"/>
    </source>
</evidence>
<comment type="cofactor">
    <cofactor evidence="1 14">
        <name>heme</name>
        <dbReference type="ChEBI" id="CHEBI:30413"/>
    </cofactor>
</comment>
<dbReference type="GO" id="GO:0020037">
    <property type="term" value="F:heme binding"/>
    <property type="evidence" value="ECO:0007669"/>
    <property type="project" value="InterPro"/>
</dbReference>
<dbReference type="InterPro" id="IPR002401">
    <property type="entry name" value="Cyt_P450_E_grp-I"/>
</dbReference>
<keyword evidence="5 14" id="KW-0349">Heme</keyword>
<evidence type="ECO:0000256" key="11">
    <source>
        <dbReference type="ARBA" id="ARBA00023033"/>
    </source>
</evidence>
<feature type="binding site" description="axial binding residue" evidence="14">
    <location>
        <position position="433"/>
    </location>
    <ligand>
        <name>heme</name>
        <dbReference type="ChEBI" id="CHEBI:30413"/>
    </ligand>
    <ligandPart>
        <name>Fe</name>
        <dbReference type="ChEBI" id="CHEBI:18248"/>
    </ligandPart>
</feature>
<evidence type="ECO:0000256" key="4">
    <source>
        <dbReference type="ARBA" id="ARBA00010617"/>
    </source>
</evidence>
<comment type="caution">
    <text evidence="16">The sequence shown here is derived from an EMBL/GenBank/DDBJ whole genome shotgun (WGS) entry which is preliminary data.</text>
</comment>
<dbReference type="SUPFAM" id="SSF48264">
    <property type="entry name" value="Cytochrome P450"/>
    <property type="match status" value="1"/>
</dbReference>
<keyword evidence="10 14" id="KW-0408">Iron</keyword>
<feature type="non-terminal residue" evidence="16">
    <location>
        <position position="443"/>
    </location>
</feature>
<comment type="subcellular location">
    <subcellularLocation>
        <location evidence="2">Membrane</location>
        <topology evidence="2">Single-pass membrane protein</topology>
    </subcellularLocation>
</comment>
<evidence type="ECO:0000256" key="14">
    <source>
        <dbReference type="PIRSR" id="PIRSR602401-1"/>
    </source>
</evidence>
<keyword evidence="12" id="KW-0472">Membrane</keyword>
<dbReference type="PRINTS" id="PR00463">
    <property type="entry name" value="EP450I"/>
</dbReference>
<evidence type="ECO:0000256" key="9">
    <source>
        <dbReference type="ARBA" id="ARBA00023002"/>
    </source>
</evidence>
<evidence type="ECO:0000256" key="8">
    <source>
        <dbReference type="ARBA" id="ARBA00022989"/>
    </source>
</evidence>
<name>A0A409XF23_PSICY</name>
<keyword evidence="13" id="KW-0325">Glycoprotein</keyword>
<evidence type="ECO:0000256" key="7">
    <source>
        <dbReference type="ARBA" id="ARBA00022723"/>
    </source>
</evidence>
<dbReference type="Gene3D" id="1.10.630.10">
    <property type="entry name" value="Cytochrome P450"/>
    <property type="match status" value="1"/>
</dbReference>
<dbReference type="InterPro" id="IPR001128">
    <property type="entry name" value="Cyt_P450"/>
</dbReference>
<dbReference type="PANTHER" id="PTHR46300">
    <property type="entry name" value="P450, PUTATIVE (EUROFUNG)-RELATED-RELATED"/>
    <property type="match status" value="1"/>
</dbReference>
<dbReference type="InterPro" id="IPR050364">
    <property type="entry name" value="Cytochrome_P450_fung"/>
</dbReference>
<evidence type="ECO:0000256" key="2">
    <source>
        <dbReference type="ARBA" id="ARBA00004167"/>
    </source>
</evidence>
<protein>
    <recommendedName>
        <fullName evidence="18">Cytochrome P450</fullName>
    </recommendedName>
</protein>
<dbReference type="GO" id="GO:0004497">
    <property type="term" value="F:monooxygenase activity"/>
    <property type="evidence" value="ECO:0007669"/>
    <property type="project" value="UniProtKB-KW"/>
</dbReference>
<keyword evidence="7 14" id="KW-0479">Metal-binding</keyword>
<dbReference type="GO" id="GO:0005506">
    <property type="term" value="F:iron ion binding"/>
    <property type="evidence" value="ECO:0007669"/>
    <property type="project" value="InterPro"/>
</dbReference>
<organism evidence="16 17">
    <name type="scientific">Psilocybe cyanescens</name>
    <dbReference type="NCBI Taxonomy" id="93625"/>
    <lineage>
        <taxon>Eukaryota</taxon>
        <taxon>Fungi</taxon>
        <taxon>Dikarya</taxon>
        <taxon>Basidiomycota</taxon>
        <taxon>Agaricomycotina</taxon>
        <taxon>Agaricomycetes</taxon>
        <taxon>Agaricomycetidae</taxon>
        <taxon>Agaricales</taxon>
        <taxon>Agaricineae</taxon>
        <taxon>Strophariaceae</taxon>
        <taxon>Psilocybe</taxon>
    </lineage>
</organism>
<comment type="similarity">
    <text evidence="4 15">Belongs to the cytochrome P450 family.</text>
</comment>
<comment type="pathway">
    <text evidence="3">Secondary metabolite biosynthesis.</text>
</comment>
<evidence type="ECO:0000313" key="17">
    <source>
        <dbReference type="Proteomes" id="UP000283269"/>
    </source>
</evidence>
<evidence type="ECO:0000256" key="3">
    <source>
        <dbReference type="ARBA" id="ARBA00005179"/>
    </source>
</evidence>
<reference evidence="16 17" key="1">
    <citation type="journal article" date="2018" name="Evol. Lett.">
        <title>Horizontal gene cluster transfer increased hallucinogenic mushroom diversity.</title>
        <authorList>
            <person name="Reynolds H.T."/>
            <person name="Vijayakumar V."/>
            <person name="Gluck-Thaler E."/>
            <person name="Korotkin H.B."/>
            <person name="Matheny P.B."/>
            <person name="Slot J.C."/>
        </authorList>
    </citation>
    <scope>NUCLEOTIDE SEQUENCE [LARGE SCALE GENOMIC DNA]</scope>
    <source>
        <strain evidence="16 17">2631</strain>
    </source>
</reference>
<dbReference type="PROSITE" id="PS00086">
    <property type="entry name" value="CYTOCHROME_P450"/>
    <property type="match status" value="1"/>
</dbReference>
<keyword evidence="11 15" id="KW-0503">Monooxygenase</keyword>
<keyword evidence="17" id="KW-1185">Reference proteome</keyword>
<dbReference type="Pfam" id="PF00067">
    <property type="entry name" value="p450"/>
    <property type="match status" value="2"/>
</dbReference>
<evidence type="ECO:0000256" key="1">
    <source>
        <dbReference type="ARBA" id="ARBA00001971"/>
    </source>
</evidence>
<dbReference type="InterPro" id="IPR036396">
    <property type="entry name" value="Cyt_P450_sf"/>
</dbReference>
<keyword evidence="8" id="KW-1133">Transmembrane helix</keyword>
<dbReference type="InParanoid" id="A0A409XF23"/>
<dbReference type="EMBL" id="NHYD01001891">
    <property type="protein sequence ID" value="PPQ89366.1"/>
    <property type="molecule type" value="Genomic_DNA"/>
</dbReference>
<evidence type="ECO:0000256" key="10">
    <source>
        <dbReference type="ARBA" id="ARBA00023004"/>
    </source>
</evidence>
<dbReference type="Proteomes" id="UP000283269">
    <property type="component" value="Unassembled WGS sequence"/>
</dbReference>
<evidence type="ECO:0000313" key="16">
    <source>
        <dbReference type="EMBL" id="PPQ89366.1"/>
    </source>
</evidence>
<evidence type="ECO:0000256" key="15">
    <source>
        <dbReference type="RuleBase" id="RU000461"/>
    </source>
</evidence>
<dbReference type="OrthoDB" id="1103324at2759"/>
<keyword evidence="9 15" id="KW-0560">Oxidoreductase</keyword>
<keyword evidence="6" id="KW-0812">Transmembrane</keyword>
<dbReference type="PANTHER" id="PTHR46300:SF2">
    <property type="entry name" value="CYTOCHROME P450 MONOOXYGENASE ALNH-RELATED"/>
    <property type="match status" value="1"/>
</dbReference>
<dbReference type="GO" id="GO:0016705">
    <property type="term" value="F:oxidoreductase activity, acting on paired donors, with incorporation or reduction of molecular oxygen"/>
    <property type="evidence" value="ECO:0007669"/>
    <property type="project" value="InterPro"/>
</dbReference>
<dbReference type="STRING" id="93625.A0A409XF23"/>